<keyword evidence="8" id="KW-1185">Reference proteome</keyword>
<evidence type="ECO:0000256" key="5">
    <source>
        <dbReference type="ARBA" id="ARBA00023136"/>
    </source>
</evidence>
<gene>
    <name evidence="7" type="ORF">Mco01_60770</name>
</gene>
<keyword evidence="3 6" id="KW-0812">Transmembrane</keyword>
<dbReference type="PIRSF" id="PIRSF006324">
    <property type="entry name" value="LeuE"/>
    <property type="match status" value="1"/>
</dbReference>
<comment type="subcellular location">
    <subcellularLocation>
        <location evidence="1">Cell membrane</location>
        <topology evidence="1">Multi-pass membrane protein</topology>
    </subcellularLocation>
</comment>
<dbReference type="PANTHER" id="PTHR30086">
    <property type="entry name" value="ARGININE EXPORTER PROTEIN ARGO"/>
    <property type="match status" value="1"/>
</dbReference>
<feature type="transmembrane region" description="Helical" evidence="6">
    <location>
        <begin position="149"/>
        <end position="178"/>
    </location>
</feature>
<evidence type="ECO:0000256" key="4">
    <source>
        <dbReference type="ARBA" id="ARBA00022989"/>
    </source>
</evidence>
<dbReference type="PANTHER" id="PTHR30086:SF20">
    <property type="entry name" value="ARGININE EXPORTER PROTEIN ARGO-RELATED"/>
    <property type="match status" value="1"/>
</dbReference>
<reference evidence="7 8" key="1">
    <citation type="submission" date="2021-01" db="EMBL/GenBank/DDBJ databases">
        <title>Whole genome shotgun sequence of Microbispora corallina NBRC 16416.</title>
        <authorList>
            <person name="Komaki H."/>
            <person name="Tamura T."/>
        </authorList>
    </citation>
    <scope>NUCLEOTIDE SEQUENCE [LARGE SCALE GENOMIC DNA]</scope>
    <source>
        <strain evidence="7 8">NBRC 16416</strain>
    </source>
</reference>
<dbReference type="InterPro" id="IPR001123">
    <property type="entry name" value="LeuE-type"/>
</dbReference>
<name>A0ABQ4G7N0_9ACTN</name>
<evidence type="ECO:0000313" key="7">
    <source>
        <dbReference type="EMBL" id="GIH43077.1"/>
    </source>
</evidence>
<dbReference type="Pfam" id="PF01810">
    <property type="entry name" value="LysE"/>
    <property type="match status" value="1"/>
</dbReference>
<evidence type="ECO:0000256" key="2">
    <source>
        <dbReference type="ARBA" id="ARBA00022475"/>
    </source>
</evidence>
<feature type="transmembrane region" description="Helical" evidence="6">
    <location>
        <begin position="71"/>
        <end position="92"/>
    </location>
</feature>
<accession>A0ABQ4G7N0</accession>
<dbReference type="Proteomes" id="UP000603904">
    <property type="component" value="Unassembled WGS sequence"/>
</dbReference>
<proteinExistence type="predicted"/>
<evidence type="ECO:0000256" key="1">
    <source>
        <dbReference type="ARBA" id="ARBA00004651"/>
    </source>
</evidence>
<comment type="caution">
    <text evidence="7">The sequence shown here is derived from an EMBL/GenBank/DDBJ whole genome shotgun (WGS) entry which is preliminary data.</text>
</comment>
<keyword evidence="4 6" id="KW-1133">Transmembrane helix</keyword>
<sequence>MTPVSALVSFAFVAGMLTIIPGLDTALVLRSAMTRGRRHAFATALGVNTGVLLWGAGAALGVTALLTASQVAYTVLRYAGAAYLVWFGVTLVRRSPSGGAAEPGPAVTAASGGAYRAWLRGVATNLLNPKVGVFYVAMLPQFIPKGSPHLLMGLLLALVHNVEGLAWFTALIFGTTVARRRLSGERVHRLVDRMTGVVLVGFGLRLALSDH</sequence>
<evidence type="ECO:0000256" key="6">
    <source>
        <dbReference type="SAM" id="Phobius"/>
    </source>
</evidence>
<organism evidence="7 8">
    <name type="scientific">Microbispora corallina</name>
    <dbReference type="NCBI Taxonomy" id="83302"/>
    <lineage>
        <taxon>Bacteria</taxon>
        <taxon>Bacillati</taxon>
        <taxon>Actinomycetota</taxon>
        <taxon>Actinomycetes</taxon>
        <taxon>Streptosporangiales</taxon>
        <taxon>Streptosporangiaceae</taxon>
        <taxon>Microbispora</taxon>
    </lineage>
</organism>
<protein>
    <submittedName>
        <fullName evidence="7">Lysine transporter LysE</fullName>
    </submittedName>
</protein>
<dbReference type="EMBL" id="BOOC01000035">
    <property type="protein sequence ID" value="GIH43077.1"/>
    <property type="molecule type" value="Genomic_DNA"/>
</dbReference>
<evidence type="ECO:0000313" key="8">
    <source>
        <dbReference type="Proteomes" id="UP000603904"/>
    </source>
</evidence>
<keyword evidence="2" id="KW-1003">Cell membrane</keyword>
<dbReference type="RefSeq" id="WP_204060233.1">
    <property type="nucleotide sequence ID" value="NZ_BAAAGP010000029.1"/>
</dbReference>
<feature type="transmembrane region" description="Helical" evidence="6">
    <location>
        <begin position="6"/>
        <end position="29"/>
    </location>
</feature>
<feature type="transmembrane region" description="Helical" evidence="6">
    <location>
        <begin position="41"/>
        <end position="65"/>
    </location>
</feature>
<evidence type="ECO:0000256" key="3">
    <source>
        <dbReference type="ARBA" id="ARBA00022692"/>
    </source>
</evidence>
<keyword evidence="5 6" id="KW-0472">Membrane</keyword>